<dbReference type="InterPro" id="IPR011545">
    <property type="entry name" value="DEAD/DEAH_box_helicase_dom"/>
</dbReference>
<comment type="subcellular location">
    <subcellularLocation>
        <location evidence="9">Cytoplasm</location>
    </subcellularLocation>
</comment>
<dbReference type="Pfam" id="PF17757">
    <property type="entry name" value="UvrB_inter"/>
    <property type="match status" value="1"/>
</dbReference>
<dbReference type="PANTHER" id="PTHR47964:SF1">
    <property type="entry name" value="ATP-DEPENDENT DNA HELICASE HOMOLOG RECG, CHLOROPLASTIC"/>
    <property type="match status" value="1"/>
</dbReference>
<dbReference type="InterPro" id="IPR004576">
    <property type="entry name" value="Mfd"/>
</dbReference>
<dbReference type="InterPro" id="IPR037235">
    <property type="entry name" value="TRCF-like_C_D7"/>
</dbReference>
<keyword evidence="11" id="KW-0472">Membrane</keyword>
<keyword evidence="1 9" id="KW-0963">Cytoplasm</keyword>
<evidence type="ECO:0000256" key="4">
    <source>
        <dbReference type="ARBA" id="ARBA00022801"/>
    </source>
</evidence>
<dbReference type="GO" id="GO:0003678">
    <property type="term" value="F:DNA helicase activity"/>
    <property type="evidence" value="ECO:0007669"/>
    <property type="project" value="TreeGrafter"/>
</dbReference>
<evidence type="ECO:0000313" key="15">
    <source>
        <dbReference type="Proteomes" id="UP001144110"/>
    </source>
</evidence>
<dbReference type="SUPFAM" id="SSF52540">
    <property type="entry name" value="P-loop containing nucleoside triphosphate hydrolases"/>
    <property type="match status" value="3"/>
</dbReference>
<dbReference type="SMART" id="SM01058">
    <property type="entry name" value="CarD_TRCF"/>
    <property type="match status" value="1"/>
</dbReference>
<dbReference type="AlphaFoldDB" id="A0AAE3P5B8"/>
<feature type="domain" description="Helicase C-terminal" evidence="13">
    <location>
        <begin position="792"/>
        <end position="946"/>
    </location>
</feature>
<evidence type="ECO:0000313" key="14">
    <source>
        <dbReference type="EMBL" id="MDF2954035.1"/>
    </source>
</evidence>
<dbReference type="Gene3D" id="3.30.2060.10">
    <property type="entry name" value="Penicillin-binding protein 1b domain"/>
    <property type="match status" value="1"/>
</dbReference>
<dbReference type="InterPro" id="IPR014001">
    <property type="entry name" value="Helicase_ATP-bd"/>
</dbReference>
<proteinExistence type="inferred from homology"/>
<dbReference type="GO" id="GO:0016787">
    <property type="term" value="F:hydrolase activity"/>
    <property type="evidence" value="ECO:0007669"/>
    <property type="project" value="UniProtKB-KW"/>
</dbReference>
<evidence type="ECO:0000256" key="1">
    <source>
        <dbReference type="ARBA" id="ARBA00022490"/>
    </source>
</evidence>
<dbReference type="InterPro" id="IPR047112">
    <property type="entry name" value="RecG/Mfd"/>
</dbReference>
<dbReference type="Gene3D" id="3.40.50.300">
    <property type="entry name" value="P-loop containing nucleotide triphosphate hydrolases"/>
    <property type="match status" value="2"/>
</dbReference>
<keyword evidence="6 9" id="KW-0067">ATP-binding</keyword>
<comment type="function">
    <text evidence="9">Couples transcription and DNA repair by recognizing RNA polymerase (RNAP) stalled at DNA lesions. Mediates ATP-dependent release of RNAP and its truncated transcript from the DNA, and recruitment of nucleotide excision repair machinery to the damaged site.</text>
</comment>
<evidence type="ECO:0000256" key="2">
    <source>
        <dbReference type="ARBA" id="ARBA00022741"/>
    </source>
</evidence>
<keyword evidence="10" id="KW-0175">Coiled coil</keyword>
<evidence type="ECO:0000259" key="13">
    <source>
        <dbReference type="PROSITE" id="PS51194"/>
    </source>
</evidence>
<feature type="transmembrane region" description="Helical" evidence="11">
    <location>
        <begin position="20"/>
        <end position="38"/>
    </location>
</feature>
<dbReference type="PROSITE" id="PS51194">
    <property type="entry name" value="HELICASE_CTER"/>
    <property type="match status" value="1"/>
</dbReference>
<dbReference type="Pfam" id="PF00271">
    <property type="entry name" value="Helicase_C"/>
    <property type="match status" value="1"/>
</dbReference>
<keyword evidence="11" id="KW-1133">Transmembrane helix</keyword>
<dbReference type="CDD" id="cd17991">
    <property type="entry name" value="DEXHc_TRCF"/>
    <property type="match status" value="1"/>
</dbReference>
<dbReference type="GO" id="GO:0005524">
    <property type="term" value="F:ATP binding"/>
    <property type="evidence" value="ECO:0007669"/>
    <property type="project" value="UniProtKB-UniRule"/>
</dbReference>
<dbReference type="Gene3D" id="3.40.50.11180">
    <property type="match status" value="1"/>
</dbReference>
<dbReference type="PANTHER" id="PTHR47964">
    <property type="entry name" value="ATP-DEPENDENT DNA HELICASE HOMOLOG RECG, CHLOROPLASTIC"/>
    <property type="match status" value="1"/>
</dbReference>
<feature type="coiled-coil region" evidence="10">
    <location>
        <begin position="542"/>
        <end position="569"/>
    </location>
</feature>
<comment type="similarity">
    <text evidence="9">In the C-terminal section; belongs to the helicase family. RecG subfamily.</text>
</comment>
<dbReference type="EC" id="3.6.4.-" evidence="9"/>
<keyword evidence="3 9" id="KW-0227">DNA damage</keyword>
<keyword evidence="4 9" id="KW-0378">Hydrolase</keyword>
<dbReference type="SMART" id="SM00487">
    <property type="entry name" value="DEXDc"/>
    <property type="match status" value="1"/>
</dbReference>
<protein>
    <recommendedName>
        <fullName evidence="9">Transcription-repair-coupling factor</fullName>
        <shortName evidence="9">TRCF</shortName>
        <ecNumber evidence="9">3.6.4.-</ecNumber>
    </recommendedName>
</protein>
<dbReference type="InterPro" id="IPR003711">
    <property type="entry name" value="CarD-like/TRCF_RID"/>
</dbReference>
<accession>A0AAE3P5B8</accession>
<evidence type="ECO:0000259" key="12">
    <source>
        <dbReference type="PROSITE" id="PS51192"/>
    </source>
</evidence>
<comment type="similarity">
    <text evidence="9">In the N-terminal section; belongs to the UvrB family.</text>
</comment>
<dbReference type="EMBL" id="JAPHEG010000005">
    <property type="protein sequence ID" value="MDF2954035.1"/>
    <property type="molecule type" value="Genomic_DNA"/>
</dbReference>
<dbReference type="Pfam" id="PF00270">
    <property type="entry name" value="DEAD"/>
    <property type="match status" value="1"/>
</dbReference>
<dbReference type="SUPFAM" id="SSF143517">
    <property type="entry name" value="TRCF domain-like"/>
    <property type="match status" value="1"/>
</dbReference>
<evidence type="ECO:0000256" key="10">
    <source>
        <dbReference type="SAM" id="Coils"/>
    </source>
</evidence>
<evidence type="ECO:0000256" key="5">
    <source>
        <dbReference type="ARBA" id="ARBA00022806"/>
    </source>
</evidence>
<sequence length="1130" mass="131248">MFKFHNFENFLKNKDYKKQFFISGINSSFIAYFLSFQLKFFKDVFILAVFPEEKQAVEFVSALNIFASEKAELYPASDVPPFSEVYTIPEEELRRIKILWELPHIKILAGGIEAFLRKTISREDIKKAYYYVIPGEKINREKFLKKLLDLGYERVGTVREKGSFSVKGGVIDLWSPNYDFPVRIEFFGNEITRLKLFDPTTQKSFSYLEELAVLPSREIFFHENMEAIYKNLFKFKGKIPDTLFTEILNQIENRYVFEKKEFLFPIFYERLNPIWENVKNKEILIILYEPDLIKKNAEKFWDKIYLNALKEREKKRLFFDESFLYLPLEGFYDFVKNWKKIIAREIPFESGEEGLKFFLSKKNVGDIKGINKIDQAFKLLKKSLEDGEKVIFVVFDEKTRKTVQEGLKFRGVNDFKNLEIKEGTLKEGFYLPQWSLWITSEYELFGKVSLKKEIAQTALKRVKSHFRKFEDLKPGDFVVHKYYGIGKYLGLTFLKVNGVEGEFLQIEYEGNDKLYLPVSRLNELYPYVGVSEKEPKLDKLGKKSFINRKKKIEQELKEVVQELLALYAERKALKNYAFKFPILAYEEFSSTFPYEETPDQQIAIEEIIRDLCDEKPMERLLVGDVGFGKTEVALRAIFLVAYSGKQVAFLVPTTILAEQHYRNFKARLEPFNIKVGVLSRLRSKKEQRETLEKLAEGDIKVVVGTHRLLSSDVVFKDLGLLVIDEEHKFGVKQKEKIKQLKKSIKVLSLSATPIPRSLQLSLLNIFDLSVIETPPPGRKPIKTVLAKFEPQIIKSAIEKELERGGQVFFVNPRIQGLSSLARYLSKLVPQAKIEIIHGQMPAELIERNLYKFLNKDVDVLVCTPIIGSGIDIPSANTIIINRADMFGLADIYQLRGRVGRSEELAYAYLLVPTLKGLTEEAQKRLKALLQFTELGSGFRLALSDLKIRGAGELLGVRQSGHINTVGYELYLELLENTIKALKGEEIEDWEPEVNIKVSAYIPAGYIPQPEERLSLYRELVLIKTEEELKEFYELINDKYGKLPDSFENLIKIFLLKLYMRRLKIPLIEEKGSNLIILTKNQEDLSRFKKVLRSLKSVYNLKRDKNLTKIIVKSKENLLNFALELCKALLH</sequence>
<organism evidence="14 15">
    <name type="scientific">Candidatus Thermodesulfobacterium syntrophicum</name>
    <dbReference type="NCBI Taxonomy" id="3060442"/>
    <lineage>
        <taxon>Bacteria</taxon>
        <taxon>Pseudomonadati</taxon>
        <taxon>Thermodesulfobacteriota</taxon>
        <taxon>Thermodesulfobacteria</taxon>
        <taxon>Thermodesulfobacteriales</taxon>
        <taxon>Thermodesulfobacteriaceae</taxon>
        <taxon>Thermodesulfobacterium</taxon>
    </lineage>
</organism>
<keyword evidence="7 9" id="KW-0238">DNA-binding</keyword>
<reference evidence="14" key="1">
    <citation type="submission" date="2022-11" db="EMBL/GenBank/DDBJ databases">
        <title>Candidatus Alkanophaga archaea from heated hydrothermal vent sediment oxidize petroleum alkanes.</title>
        <authorList>
            <person name="Zehnle H."/>
            <person name="Laso-Perez R."/>
            <person name="Lipp J."/>
            <person name="Teske A."/>
            <person name="Wegener G."/>
        </authorList>
    </citation>
    <scope>NUCLEOTIDE SEQUENCE</scope>
    <source>
        <strain evidence="14">MCA70</strain>
    </source>
</reference>
<dbReference type="Proteomes" id="UP001144110">
    <property type="component" value="Unassembled WGS sequence"/>
</dbReference>
<keyword evidence="5" id="KW-0347">Helicase</keyword>
<keyword evidence="2 9" id="KW-0547">Nucleotide-binding</keyword>
<dbReference type="Pfam" id="PF02559">
    <property type="entry name" value="CarD_TRCF_RID"/>
    <property type="match status" value="1"/>
</dbReference>
<dbReference type="NCBIfam" id="TIGR00580">
    <property type="entry name" value="mfd"/>
    <property type="match status" value="1"/>
</dbReference>
<keyword evidence="11" id="KW-0812">Transmembrane</keyword>
<dbReference type="InterPro" id="IPR001650">
    <property type="entry name" value="Helicase_C-like"/>
</dbReference>
<dbReference type="Pfam" id="PF03461">
    <property type="entry name" value="TRCF"/>
    <property type="match status" value="1"/>
</dbReference>
<evidence type="ECO:0000256" key="6">
    <source>
        <dbReference type="ARBA" id="ARBA00022840"/>
    </source>
</evidence>
<dbReference type="SMART" id="SM00982">
    <property type="entry name" value="TRCF"/>
    <property type="match status" value="1"/>
</dbReference>
<feature type="domain" description="Helicase ATP-binding" evidence="12">
    <location>
        <begin position="610"/>
        <end position="771"/>
    </location>
</feature>
<dbReference type="SUPFAM" id="SSF141259">
    <property type="entry name" value="CarD-like"/>
    <property type="match status" value="1"/>
</dbReference>
<evidence type="ECO:0000256" key="11">
    <source>
        <dbReference type="SAM" id="Phobius"/>
    </source>
</evidence>
<dbReference type="GO" id="GO:0000716">
    <property type="term" value="P:transcription-coupled nucleotide-excision repair, DNA damage recognition"/>
    <property type="evidence" value="ECO:0007669"/>
    <property type="project" value="UniProtKB-UniRule"/>
</dbReference>
<evidence type="ECO:0000256" key="3">
    <source>
        <dbReference type="ARBA" id="ARBA00022763"/>
    </source>
</evidence>
<dbReference type="InterPro" id="IPR041471">
    <property type="entry name" value="UvrB_inter"/>
</dbReference>
<evidence type="ECO:0000256" key="8">
    <source>
        <dbReference type="ARBA" id="ARBA00023204"/>
    </source>
</evidence>
<dbReference type="Gene3D" id="3.90.1150.50">
    <property type="entry name" value="Transcription-repair-coupling factor, D7 domain"/>
    <property type="match status" value="1"/>
</dbReference>
<dbReference type="PROSITE" id="PS51192">
    <property type="entry name" value="HELICASE_ATP_BIND_1"/>
    <property type="match status" value="1"/>
</dbReference>
<name>A0AAE3P5B8_9BACT</name>
<dbReference type="Gene3D" id="2.40.10.170">
    <property type="match status" value="1"/>
</dbReference>
<dbReference type="InterPro" id="IPR005118">
    <property type="entry name" value="TRCF_C"/>
</dbReference>
<gene>
    <name evidence="9" type="primary">mfd</name>
    <name evidence="14" type="ORF">OD816_001280</name>
</gene>
<dbReference type="GO" id="GO:0005737">
    <property type="term" value="C:cytoplasm"/>
    <property type="evidence" value="ECO:0007669"/>
    <property type="project" value="UniProtKB-SubCell"/>
</dbReference>
<dbReference type="GO" id="GO:0003684">
    <property type="term" value="F:damaged DNA binding"/>
    <property type="evidence" value="ECO:0007669"/>
    <property type="project" value="InterPro"/>
</dbReference>
<dbReference type="SMART" id="SM00490">
    <property type="entry name" value="HELICc"/>
    <property type="match status" value="1"/>
</dbReference>
<dbReference type="InterPro" id="IPR027417">
    <property type="entry name" value="P-loop_NTPase"/>
</dbReference>
<dbReference type="InterPro" id="IPR036101">
    <property type="entry name" value="CarD-like/TRCF_RID_sf"/>
</dbReference>
<dbReference type="GO" id="GO:0006355">
    <property type="term" value="P:regulation of DNA-templated transcription"/>
    <property type="evidence" value="ECO:0007669"/>
    <property type="project" value="UniProtKB-UniRule"/>
</dbReference>
<comment type="caution">
    <text evidence="14">The sequence shown here is derived from an EMBL/GenBank/DDBJ whole genome shotgun (WGS) entry which is preliminary data.</text>
</comment>
<evidence type="ECO:0000256" key="7">
    <source>
        <dbReference type="ARBA" id="ARBA00023125"/>
    </source>
</evidence>
<keyword evidence="8 9" id="KW-0234">DNA repair</keyword>
<evidence type="ECO:0000256" key="9">
    <source>
        <dbReference type="HAMAP-Rule" id="MF_00969"/>
    </source>
</evidence>
<dbReference type="HAMAP" id="MF_00969">
    <property type="entry name" value="TRCF"/>
    <property type="match status" value="1"/>
</dbReference>